<reference evidence="3" key="1">
    <citation type="submission" date="2016-11" db="UniProtKB">
        <authorList>
            <consortium name="WormBaseParasite"/>
        </authorList>
    </citation>
    <scope>IDENTIFICATION</scope>
</reference>
<keyword evidence="2" id="KW-1185">Reference proteome</keyword>
<feature type="compositionally biased region" description="Acidic residues" evidence="1">
    <location>
        <begin position="11"/>
        <end position="29"/>
    </location>
</feature>
<dbReference type="AlphaFoldDB" id="A0A1I7T1Z8"/>
<dbReference type="Gene3D" id="2.30.30.140">
    <property type="match status" value="1"/>
</dbReference>
<accession>A0A1I7T1Z8</accession>
<dbReference type="WBParaSite" id="Csp11.Scaffold471.g1652.t2">
    <property type="protein sequence ID" value="Csp11.Scaffold471.g1652.t2"/>
    <property type="gene ID" value="Csp11.Scaffold471.g1652"/>
</dbReference>
<dbReference type="Proteomes" id="UP000095282">
    <property type="component" value="Unplaced"/>
</dbReference>
<protein>
    <submittedName>
        <fullName evidence="3">Tudor domain-containing protein</fullName>
    </submittedName>
</protein>
<sequence length="578" mass="67685">MGKRERPIENKEEDEDEDIDDEEDDDEMEGSPNGLEEVGAFDEEEDDDFVIRMPDRPTSYGEMTSIRWFHEPDNVATHNAHWENFLANALNGNSQETRHICPMFNQSKAPLKWLFINEGAFWVSKVEDFPEVVHPVELLRAGGYYEHDIAVRLYLRANGEEKIVEASINWPDLVRDSKVVHKTLFSSWKNRFNRNDTFLFDLEEFTLAKKYLNTPVCNLIKVGHYFELQLEESPIHVVYAKVIKNYDGWMLVEFGKNFRWVHMFNPHCHALGWQGKQAKNEQILDSPLKYITKEGALERYVERPVTPFVFRNNGFEPHGFELDTTNVLVVYLDIEQRNFYLAHVIKSRQLSKHFFHLAIGDYVLQYNPQTPMFFHINHERIFGYETVKQLGVKIHLPPSIVLKKDQTEDSAYIMKFLSKSRLVKHFHMLDTTHTEDQRQEIAEFHNIHARKVHRESFNNKLSPFLQTVDVRDRFIGVERSHMGHLSQLTKDEIYKKMDSLKFVEIFRMSNIGVHTLTAAEVVRQTKSILVLKVDGEDEGEVYAHMNDPHVFPVGSGVNMKLAVEFWSTRAETFPNHEE</sequence>
<feature type="compositionally biased region" description="Basic and acidic residues" evidence="1">
    <location>
        <begin position="1"/>
        <end position="10"/>
    </location>
</feature>
<proteinExistence type="predicted"/>
<dbReference type="SUPFAM" id="SSF63748">
    <property type="entry name" value="Tudor/PWWP/MBT"/>
    <property type="match status" value="1"/>
</dbReference>
<evidence type="ECO:0000256" key="1">
    <source>
        <dbReference type="SAM" id="MobiDB-lite"/>
    </source>
</evidence>
<name>A0A1I7T1Z8_9PELO</name>
<evidence type="ECO:0000313" key="2">
    <source>
        <dbReference type="Proteomes" id="UP000095282"/>
    </source>
</evidence>
<evidence type="ECO:0000313" key="3">
    <source>
        <dbReference type="WBParaSite" id="Csp11.Scaffold471.g1652.t2"/>
    </source>
</evidence>
<organism evidence="2 3">
    <name type="scientific">Caenorhabditis tropicalis</name>
    <dbReference type="NCBI Taxonomy" id="1561998"/>
    <lineage>
        <taxon>Eukaryota</taxon>
        <taxon>Metazoa</taxon>
        <taxon>Ecdysozoa</taxon>
        <taxon>Nematoda</taxon>
        <taxon>Chromadorea</taxon>
        <taxon>Rhabditida</taxon>
        <taxon>Rhabditina</taxon>
        <taxon>Rhabditomorpha</taxon>
        <taxon>Rhabditoidea</taxon>
        <taxon>Rhabditidae</taxon>
        <taxon>Peloderinae</taxon>
        <taxon>Caenorhabditis</taxon>
    </lineage>
</organism>
<feature type="region of interest" description="Disordered" evidence="1">
    <location>
        <begin position="1"/>
        <end position="44"/>
    </location>
</feature>
<dbReference type="STRING" id="1561998.A0A1I7T1Z8"/>